<keyword evidence="3" id="KW-1185">Reference proteome</keyword>
<name>A0ABT1S802_9FIRM</name>
<dbReference type="NCBIfam" id="NF040521">
    <property type="entry name" value="C45_proenzyme"/>
    <property type="match status" value="1"/>
</dbReference>
<evidence type="ECO:0000313" key="2">
    <source>
        <dbReference type="EMBL" id="MCQ4922470.1"/>
    </source>
</evidence>
<keyword evidence="2" id="KW-0808">Transferase</keyword>
<dbReference type="PANTHER" id="PTHR34180:SF1">
    <property type="entry name" value="BETA-ALANYL-DOPAMINE_CARCININE HYDROLASE"/>
    <property type="match status" value="1"/>
</dbReference>
<sequence>MYHSRWKGSHYEAGLRYGDILRKKSVNPIDNIPMNDERKEFAAKCLPIYEKFYPEIVEEIRGMADGLRIDYMHIADFLFTMYCFIFDNKCSCFAFSYKGKIIFGKNSDFIVSMEKLCDSAYYKLNNAYSFVGNTTAWTEIEDGVNEHGLAVGLTFIYPIKIKPGFNAGMLVRYILEKCKTTDEAILELKKIPIASPQTITLADKSGNIAVVECNCDKVVTLAPKEGKSYVFTTNHFVSCEMQEYQFDGVDDIHSHERYETLVNAFTNIQDYSLDFAKALLSGEMGFMCQYDRKKGLDTVWSSIYDLTDDIILRVEGNPSRRSFKQDKRLSFIKQSLSE</sequence>
<feature type="domain" description="Peptidase C45 hydrolase" evidence="1">
    <location>
        <begin position="99"/>
        <end position="319"/>
    </location>
</feature>
<organism evidence="2 3">
    <name type="scientific">Tissierella carlieri</name>
    <dbReference type="NCBI Taxonomy" id="689904"/>
    <lineage>
        <taxon>Bacteria</taxon>
        <taxon>Bacillati</taxon>
        <taxon>Bacillota</taxon>
        <taxon>Tissierellia</taxon>
        <taxon>Tissierellales</taxon>
        <taxon>Tissierellaceae</taxon>
        <taxon>Tissierella</taxon>
    </lineage>
</organism>
<reference evidence="2 3" key="1">
    <citation type="submission" date="2022-06" db="EMBL/GenBank/DDBJ databases">
        <title>Isolation of gut microbiota from human fecal samples.</title>
        <authorList>
            <person name="Pamer E.G."/>
            <person name="Barat B."/>
            <person name="Waligurski E."/>
            <person name="Medina S."/>
            <person name="Paddock L."/>
            <person name="Mostad J."/>
        </authorList>
    </citation>
    <scope>NUCLEOTIDE SEQUENCE [LARGE SCALE GENOMIC DNA]</scope>
    <source>
        <strain evidence="2 3">DFI.7.95</strain>
    </source>
</reference>
<proteinExistence type="predicted"/>
<dbReference type="GO" id="GO:0016746">
    <property type="term" value="F:acyltransferase activity"/>
    <property type="evidence" value="ECO:0007669"/>
    <property type="project" value="UniProtKB-KW"/>
</dbReference>
<accession>A0ABT1S802</accession>
<dbReference type="PANTHER" id="PTHR34180">
    <property type="entry name" value="PEPTIDASE C45"/>
    <property type="match status" value="1"/>
</dbReference>
<gene>
    <name evidence="2" type="ORF">NE686_05185</name>
</gene>
<dbReference type="InterPro" id="IPR029055">
    <property type="entry name" value="Ntn_hydrolases_N"/>
</dbReference>
<dbReference type="RefSeq" id="WP_256310717.1">
    <property type="nucleotide sequence ID" value="NZ_JANGAC010000003.1"/>
</dbReference>
<dbReference type="SUPFAM" id="SSF56235">
    <property type="entry name" value="N-terminal nucleophile aminohydrolases (Ntn hydrolases)"/>
    <property type="match status" value="1"/>
</dbReference>
<dbReference type="Gene3D" id="3.60.60.10">
    <property type="entry name" value="Penicillin V Acylase, Chain A"/>
    <property type="match status" value="1"/>
</dbReference>
<evidence type="ECO:0000313" key="3">
    <source>
        <dbReference type="Proteomes" id="UP001524478"/>
    </source>
</evidence>
<dbReference type="InterPro" id="IPR005079">
    <property type="entry name" value="Peptidase_C45_hydrolase"/>
</dbReference>
<keyword evidence="2" id="KW-0012">Acyltransferase</keyword>
<comment type="caution">
    <text evidence="2">The sequence shown here is derived from an EMBL/GenBank/DDBJ whole genome shotgun (WGS) entry which is preliminary data.</text>
</comment>
<dbReference type="InterPro" id="IPR047801">
    <property type="entry name" value="Peptidase_C45"/>
</dbReference>
<dbReference type="Proteomes" id="UP001524478">
    <property type="component" value="Unassembled WGS sequence"/>
</dbReference>
<dbReference type="EMBL" id="JANGAC010000003">
    <property type="protein sequence ID" value="MCQ4922470.1"/>
    <property type="molecule type" value="Genomic_DNA"/>
</dbReference>
<evidence type="ECO:0000259" key="1">
    <source>
        <dbReference type="Pfam" id="PF03417"/>
    </source>
</evidence>
<dbReference type="Pfam" id="PF03417">
    <property type="entry name" value="AAT"/>
    <property type="match status" value="1"/>
</dbReference>
<protein>
    <submittedName>
        <fullName evidence="2">C45 family autoproteolytic acyltransferase/hydrolase</fullName>
    </submittedName>
</protein>
<dbReference type="InterPro" id="IPR047794">
    <property type="entry name" value="C45_proenzyme-like"/>
</dbReference>